<dbReference type="Gene3D" id="6.10.140.2220">
    <property type="match status" value="1"/>
</dbReference>
<dbReference type="InterPro" id="IPR002893">
    <property type="entry name" value="Znf_MYND"/>
</dbReference>
<evidence type="ECO:0000313" key="8">
    <source>
        <dbReference type="Proteomes" id="UP000192578"/>
    </source>
</evidence>
<evidence type="ECO:0000256" key="2">
    <source>
        <dbReference type="ARBA" id="ARBA00022771"/>
    </source>
</evidence>
<evidence type="ECO:0000313" key="7">
    <source>
        <dbReference type="EMBL" id="OQV17060.1"/>
    </source>
</evidence>
<evidence type="ECO:0000256" key="5">
    <source>
        <dbReference type="SAM" id="MobiDB-lite"/>
    </source>
</evidence>
<dbReference type="GO" id="GO:0008270">
    <property type="term" value="F:zinc ion binding"/>
    <property type="evidence" value="ECO:0007669"/>
    <property type="project" value="UniProtKB-KW"/>
</dbReference>
<protein>
    <recommendedName>
        <fullName evidence="6">MYND-type domain-containing protein</fullName>
    </recommendedName>
</protein>
<comment type="caution">
    <text evidence="7">The sequence shown here is derived from an EMBL/GenBank/DDBJ whole genome shotgun (WGS) entry which is preliminary data.</text>
</comment>
<accession>A0A1W0WPC7</accession>
<dbReference type="OrthoDB" id="5282002at2759"/>
<dbReference type="PANTHER" id="PTHR47570">
    <property type="entry name" value="ZINC ION BINDING PROTEIN"/>
    <property type="match status" value="1"/>
</dbReference>
<keyword evidence="2 4" id="KW-0863">Zinc-finger</keyword>
<proteinExistence type="predicted"/>
<dbReference type="AlphaFoldDB" id="A0A1W0WPC7"/>
<dbReference type="Proteomes" id="UP000192578">
    <property type="component" value="Unassembled WGS sequence"/>
</dbReference>
<dbReference type="Gene3D" id="2.170.270.10">
    <property type="entry name" value="SET domain"/>
    <property type="match status" value="1"/>
</dbReference>
<dbReference type="Gene3D" id="1.10.220.160">
    <property type="match status" value="1"/>
</dbReference>
<dbReference type="EMBL" id="MTYJ01000066">
    <property type="protein sequence ID" value="OQV17060.1"/>
    <property type="molecule type" value="Genomic_DNA"/>
</dbReference>
<dbReference type="PANTHER" id="PTHR47570:SF1">
    <property type="entry name" value="ZINC ION BINDING PROTEIN"/>
    <property type="match status" value="1"/>
</dbReference>
<evidence type="ECO:0000256" key="4">
    <source>
        <dbReference type="PROSITE-ProRule" id="PRU00134"/>
    </source>
</evidence>
<keyword evidence="8" id="KW-1185">Reference proteome</keyword>
<gene>
    <name evidence="7" type="ORF">BV898_08779</name>
</gene>
<evidence type="ECO:0000259" key="6">
    <source>
        <dbReference type="PROSITE" id="PS50865"/>
    </source>
</evidence>
<keyword evidence="3" id="KW-0862">Zinc</keyword>
<evidence type="ECO:0000256" key="3">
    <source>
        <dbReference type="ARBA" id="ARBA00022833"/>
    </source>
</evidence>
<dbReference type="InterPro" id="IPR046341">
    <property type="entry name" value="SET_dom_sf"/>
</dbReference>
<keyword evidence="1" id="KW-0479">Metal-binding</keyword>
<sequence length="309" mass="34781">MAQPEPGISGSGKEEETQTTTTTTPREILYKEGSVITDTRYFVWQADEAERQSVCGRGLSMPGKPMARCSGCKVVHYCSKICQKEDWSDRHKEECKLYRDWNSMEHSVETHAHRMFLLALKAVIRLKKEGPDSDFYRLPYDATKLIRPPGSDIITDKPYRTVDPDGVVIKDLDDFSRILGRVTQNWVPGLVDYSLEVTKVGKAVLVPLKTIGWGDTCQANAILAVPPVRPDFKLVSSKPSRIIATRDIYVGEKVVLERFENFGTLAQRQYGHLEMFGRKCVCHMCTDPAEAERNALKCKNSGAPPPSQR</sequence>
<feature type="region of interest" description="Disordered" evidence="5">
    <location>
        <begin position="1"/>
        <end position="27"/>
    </location>
</feature>
<dbReference type="PROSITE" id="PS50865">
    <property type="entry name" value="ZF_MYND_2"/>
    <property type="match status" value="1"/>
</dbReference>
<feature type="domain" description="MYND-type" evidence="6">
    <location>
        <begin position="52"/>
        <end position="95"/>
    </location>
</feature>
<dbReference type="SUPFAM" id="SSF144232">
    <property type="entry name" value="HIT/MYND zinc finger-like"/>
    <property type="match status" value="1"/>
</dbReference>
<dbReference type="Pfam" id="PF01753">
    <property type="entry name" value="zf-MYND"/>
    <property type="match status" value="1"/>
</dbReference>
<name>A0A1W0WPC7_HYPEX</name>
<reference evidence="8" key="1">
    <citation type="submission" date="2017-01" db="EMBL/GenBank/DDBJ databases">
        <title>Comparative genomics of anhydrobiosis in the tardigrade Hypsibius dujardini.</title>
        <authorList>
            <person name="Yoshida Y."/>
            <person name="Koutsovoulos G."/>
            <person name="Laetsch D."/>
            <person name="Stevens L."/>
            <person name="Kumar S."/>
            <person name="Horikawa D."/>
            <person name="Ishino K."/>
            <person name="Komine S."/>
            <person name="Tomita M."/>
            <person name="Blaxter M."/>
            <person name="Arakawa K."/>
        </authorList>
    </citation>
    <scope>NUCLEOTIDE SEQUENCE [LARGE SCALE GENOMIC DNA]</scope>
    <source>
        <strain evidence="8">Z151</strain>
    </source>
</reference>
<organism evidence="7 8">
    <name type="scientific">Hypsibius exemplaris</name>
    <name type="common">Freshwater tardigrade</name>
    <dbReference type="NCBI Taxonomy" id="2072580"/>
    <lineage>
        <taxon>Eukaryota</taxon>
        <taxon>Metazoa</taxon>
        <taxon>Ecdysozoa</taxon>
        <taxon>Tardigrada</taxon>
        <taxon>Eutardigrada</taxon>
        <taxon>Parachela</taxon>
        <taxon>Hypsibioidea</taxon>
        <taxon>Hypsibiidae</taxon>
        <taxon>Hypsibius</taxon>
    </lineage>
</organism>
<evidence type="ECO:0000256" key="1">
    <source>
        <dbReference type="ARBA" id="ARBA00022723"/>
    </source>
</evidence>